<dbReference type="Proteomes" id="UP001530315">
    <property type="component" value="Unassembled WGS sequence"/>
</dbReference>
<gene>
    <name evidence="6" type="ORF">ACHAW5_008967</name>
</gene>
<keyword evidence="4 5" id="KW-0949">S-adenosyl-L-methionine</keyword>
<dbReference type="EMBL" id="JALLAZ020001236">
    <property type="protein sequence ID" value="KAL3778165.1"/>
    <property type="molecule type" value="Genomic_DNA"/>
</dbReference>
<feature type="active site" evidence="5">
    <location>
        <position position="138"/>
    </location>
</feature>
<dbReference type="Gene3D" id="3.40.50.150">
    <property type="entry name" value="Vaccinia Virus protein VP39"/>
    <property type="match status" value="1"/>
</dbReference>
<dbReference type="PRINTS" id="PR00105">
    <property type="entry name" value="C5METTRFRASE"/>
</dbReference>
<dbReference type="GO" id="GO:0003886">
    <property type="term" value="F:DNA (cytosine-5-)-methyltransferase activity"/>
    <property type="evidence" value="ECO:0007669"/>
    <property type="project" value="UniProtKB-EC"/>
</dbReference>
<evidence type="ECO:0000256" key="3">
    <source>
        <dbReference type="ARBA" id="ARBA00022679"/>
    </source>
</evidence>
<keyword evidence="2 5" id="KW-0489">Methyltransferase</keyword>
<evidence type="ECO:0000256" key="5">
    <source>
        <dbReference type="PROSITE-ProRule" id="PRU01016"/>
    </source>
</evidence>
<keyword evidence="3 5" id="KW-0808">Transferase</keyword>
<comment type="caution">
    <text evidence="6">The sequence shown here is derived from an EMBL/GenBank/DDBJ whole genome shotgun (WGS) entry which is preliminary data.</text>
</comment>
<dbReference type="Pfam" id="PF00145">
    <property type="entry name" value="DNA_methylase"/>
    <property type="match status" value="2"/>
</dbReference>
<dbReference type="PROSITE" id="PS51679">
    <property type="entry name" value="SAM_MT_C5"/>
    <property type="match status" value="1"/>
</dbReference>
<dbReference type="PANTHER" id="PTHR10629">
    <property type="entry name" value="CYTOSINE-SPECIFIC METHYLTRANSFERASE"/>
    <property type="match status" value="1"/>
</dbReference>
<evidence type="ECO:0000256" key="1">
    <source>
        <dbReference type="ARBA" id="ARBA00011975"/>
    </source>
</evidence>
<comment type="similarity">
    <text evidence="5">Belongs to the class I-like SAM-binding methyltransferase superfamily. C5-methyltransferase family.</text>
</comment>
<dbReference type="InterPro" id="IPR050390">
    <property type="entry name" value="C5-Methyltransferase"/>
</dbReference>
<dbReference type="InterPro" id="IPR001525">
    <property type="entry name" value="C5_MeTfrase"/>
</dbReference>
<sequence length="375" mass="41419">MWMKLDHTFIEQDRAAGAKENLGCDWPTIYYTESGPSSLPAYFEKYGGPTIPQKNTGRPIALDIFAGGGGMSIGLERAGWNVKYKVDMNAACCETLEMNFEGKSVFKEDVAKFLRKLKLGKLNIDTQNIALIHGSPPCQGFSMANTSGGKNDWQNKQCTLDFLEVIEFIQPPFVSMENVPGIVSKRKINQANSDNKSYLQTVVGKLLSMGYNWLLLLASKDGYELPEAPRQTHGVPGTDSPRIVTVHDVLHDLEEIAPNSAGDVKLNGKTVCAHFSDGAEIANISDNDIRLRSDFPLMAPDEPAKTVRKKNKYLTPLECKRLMSFPDNHVICGRNQSEIRDQIGNAVPCRFAEAIGKTIMESYCMGKYGLPSNDA</sequence>
<accession>A0ABD3NPS4</accession>
<reference evidence="6 7" key="1">
    <citation type="submission" date="2024-10" db="EMBL/GenBank/DDBJ databases">
        <title>Updated reference genomes for cyclostephanoid diatoms.</title>
        <authorList>
            <person name="Roberts W.R."/>
            <person name="Alverson A.J."/>
        </authorList>
    </citation>
    <scope>NUCLEOTIDE SEQUENCE [LARGE SCALE GENOMIC DNA]</scope>
    <source>
        <strain evidence="6 7">AJA276-08</strain>
    </source>
</reference>
<organism evidence="6 7">
    <name type="scientific">Stephanodiscus triporus</name>
    <dbReference type="NCBI Taxonomy" id="2934178"/>
    <lineage>
        <taxon>Eukaryota</taxon>
        <taxon>Sar</taxon>
        <taxon>Stramenopiles</taxon>
        <taxon>Ochrophyta</taxon>
        <taxon>Bacillariophyta</taxon>
        <taxon>Coscinodiscophyceae</taxon>
        <taxon>Thalassiosirophycidae</taxon>
        <taxon>Stephanodiscales</taxon>
        <taxon>Stephanodiscaceae</taxon>
        <taxon>Stephanodiscus</taxon>
    </lineage>
</organism>
<protein>
    <recommendedName>
        <fullName evidence="1">DNA (cytosine-5-)-methyltransferase</fullName>
        <ecNumber evidence="1">2.1.1.37</ecNumber>
    </recommendedName>
</protein>
<dbReference type="EC" id="2.1.1.37" evidence="1"/>
<dbReference type="PANTHER" id="PTHR10629:SF52">
    <property type="entry name" value="DNA (CYTOSINE-5)-METHYLTRANSFERASE 1"/>
    <property type="match status" value="1"/>
</dbReference>
<keyword evidence="7" id="KW-1185">Reference proteome</keyword>
<proteinExistence type="inferred from homology"/>
<evidence type="ECO:0000256" key="4">
    <source>
        <dbReference type="ARBA" id="ARBA00022691"/>
    </source>
</evidence>
<dbReference type="Gene3D" id="3.90.120.10">
    <property type="entry name" value="DNA Methylase, subunit A, domain 2"/>
    <property type="match status" value="1"/>
</dbReference>
<evidence type="ECO:0000256" key="2">
    <source>
        <dbReference type="ARBA" id="ARBA00022603"/>
    </source>
</evidence>
<evidence type="ECO:0000313" key="6">
    <source>
        <dbReference type="EMBL" id="KAL3778165.1"/>
    </source>
</evidence>
<name>A0ABD3NPS4_9STRA</name>
<dbReference type="SUPFAM" id="SSF53335">
    <property type="entry name" value="S-adenosyl-L-methionine-dependent methyltransferases"/>
    <property type="match status" value="1"/>
</dbReference>
<dbReference type="GO" id="GO:0032259">
    <property type="term" value="P:methylation"/>
    <property type="evidence" value="ECO:0007669"/>
    <property type="project" value="UniProtKB-KW"/>
</dbReference>
<dbReference type="InterPro" id="IPR029063">
    <property type="entry name" value="SAM-dependent_MTases_sf"/>
</dbReference>
<evidence type="ECO:0000313" key="7">
    <source>
        <dbReference type="Proteomes" id="UP001530315"/>
    </source>
</evidence>
<dbReference type="AlphaFoldDB" id="A0ABD3NPS4"/>